<accession>A0ABV8ANW5</accession>
<gene>
    <name evidence="2" type="ORF">ACFOSV_05920</name>
</gene>
<evidence type="ECO:0000313" key="2">
    <source>
        <dbReference type="EMBL" id="MFC3879701.1"/>
    </source>
</evidence>
<proteinExistence type="predicted"/>
<dbReference type="InterPro" id="IPR010499">
    <property type="entry name" value="AraC_E-bd"/>
</dbReference>
<dbReference type="RefSeq" id="WP_377904371.1">
    <property type="nucleotide sequence ID" value="NZ_JBHRZS010000006.1"/>
</dbReference>
<dbReference type="InterPro" id="IPR029441">
    <property type="entry name" value="Cass2"/>
</dbReference>
<dbReference type="EMBL" id="JBHRZS010000006">
    <property type="protein sequence ID" value="MFC3879701.1"/>
    <property type="molecule type" value="Genomic_DNA"/>
</dbReference>
<dbReference type="SMART" id="SM00871">
    <property type="entry name" value="AraC_E_bind"/>
    <property type="match status" value="1"/>
</dbReference>
<feature type="domain" description="AraC effector-binding" evidence="1">
    <location>
        <begin position="1"/>
        <end position="154"/>
    </location>
</feature>
<keyword evidence="3" id="KW-1185">Reference proteome</keyword>
<reference evidence="3" key="1">
    <citation type="journal article" date="2019" name="Int. J. Syst. Evol. Microbiol.">
        <title>The Global Catalogue of Microorganisms (GCM) 10K type strain sequencing project: providing services to taxonomists for standard genome sequencing and annotation.</title>
        <authorList>
            <consortium name="The Broad Institute Genomics Platform"/>
            <consortium name="The Broad Institute Genome Sequencing Center for Infectious Disease"/>
            <person name="Wu L."/>
            <person name="Ma J."/>
        </authorList>
    </citation>
    <scope>NUCLEOTIDE SEQUENCE [LARGE SCALE GENOMIC DNA]</scope>
    <source>
        <strain evidence="3">CCUG 60523</strain>
    </source>
</reference>
<dbReference type="PANTHER" id="PTHR36444:SF2">
    <property type="entry name" value="TRANSCRIPTIONAL REGULATOR PROTEIN YOBU-RELATED"/>
    <property type="match status" value="1"/>
</dbReference>
<name>A0ABV8ANW5_9BACT</name>
<sequence length="156" mass="17367">MERKVTISPFCLAGISIRTSNAKNQAAEDLGKLWQDFYQKSIPSLIENPLSEEVIAVYTAYESDYRGAYTGFIGLKVDTNEKIPNGLEKLEISGGSYLAISVKGEPSQSIPKAWVDIWAREDSLKRKYTADFEVYGEESNKGPDSNVTIYLAIDQT</sequence>
<dbReference type="SUPFAM" id="SSF55136">
    <property type="entry name" value="Probable bacterial effector-binding domain"/>
    <property type="match status" value="1"/>
</dbReference>
<protein>
    <submittedName>
        <fullName evidence="2">GyrI-like domain-containing protein</fullName>
    </submittedName>
</protein>
<dbReference type="Pfam" id="PF14526">
    <property type="entry name" value="Cass2"/>
    <property type="match status" value="1"/>
</dbReference>
<evidence type="ECO:0000259" key="1">
    <source>
        <dbReference type="SMART" id="SM00871"/>
    </source>
</evidence>
<dbReference type="InterPro" id="IPR053182">
    <property type="entry name" value="YobU-like_regulator"/>
</dbReference>
<dbReference type="InterPro" id="IPR011256">
    <property type="entry name" value="Reg_factor_effector_dom_sf"/>
</dbReference>
<evidence type="ECO:0000313" key="3">
    <source>
        <dbReference type="Proteomes" id="UP001595805"/>
    </source>
</evidence>
<comment type="caution">
    <text evidence="2">The sequence shown here is derived from an EMBL/GenBank/DDBJ whole genome shotgun (WGS) entry which is preliminary data.</text>
</comment>
<dbReference type="Gene3D" id="3.20.80.10">
    <property type="entry name" value="Regulatory factor, effector binding domain"/>
    <property type="match status" value="1"/>
</dbReference>
<dbReference type="PANTHER" id="PTHR36444">
    <property type="entry name" value="TRANSCRIPTIONAL REGULATOR PROTEIN YOBU-RELATED"/>
    <property type="match status" value="1"/>
</dbReference>
<dbReference type="Proteomes" id="UP001595805">
    <property type="component" value="Unassembled WGS sequence"/>
</dbReference>
<organism evidence="2 3">
    <name type="scientific">Algoriphagus namhaensis</name>
    <dbReference type="NCBI Taxonomy" id="915353"/>
    <lineage>
        <taxon>Bacteria</taxon>
        <taxon>Pseudomonadati</taxon>
        <taxon>Bacteroidota</taxon>
        <taxon>Cytophagia</taxon>
        <taxon>Cytophagales</taxon>
        <taxon>Cyclobacteriaceae</taxon>
        <taxon>Algoriphagus</taxon>
    </lineage>
</organism>